<sequence>MNQTISLTDLRDEMHRIATVMGAPIDLLANCDGPDRGGYRISLGADAESLRLTYSEKDDVDLLVESSDPAVVLEALFVKVTESWAPSLVEQGDVVIDPEGVLELLTKPSTDIGLMALAHHVSTSRVQEELLGRVDAAWRSRQSAKNLQRLQQIQDFFDK</sequence>
<dbReference type="Proteomes" id="UP000639859">
    <property type="component" value="Unassembled WGS sequence"/>
</dbReference>
<proteinExistence type="predicted"/>
<gene>
    <name evidence="1" type="ORF">I4Q42_10010</name>
</gene>
<protein>
    <submittedName>
        <fullName evidence="1">Uncharacterized protein</fullName>
    </submittedName>
</protein>
<organism evidence="1 2">
    <name type="scientific">Caulobacter hibisci</name>
    <dbReference type="NCBI Taxonomy" id="2035993"/>
    <lineage>
        <taxon>Bacteria</taxon>
        <taxon>Pseudomonadati</taxon>
        <taxon>Pseudomonadota</taxon>
        <taxon>Alphaproteobacteria</taxon>
        <taxon>Caulobacterales</taxon>
        <taxon>Caulobacteraceae</taxon>
        <taxon>Caulobacter</taxon>
    </lineage>
</organism>
<dbReference type="EMBL" id="JADWOX010000005">
    <property type="protein sequence ID" value="MBI1684003.1"/>
    <property type="molecule type" value="Genomic_DNA"/>
</dbReference>
<reference evidence="1 2" key="1">
    <citation type="submission" date="2020-11" db="EMBL/GenBank/DDBJ databases">
        <title>genome sequence of strain KACC 18849.</title>
        <authorList>
            <person name="Gao J."/>
            <person name="Zhang X."/>
        </authorList>
    </citation>
    <scope>NUCLEOTIDE SEQUENCE [LARGE SCALE GENOMIC DNA]</scope>
    <source>
        <strain evidence="1 2">KACC 18849</strain>
    </source>
</reference>
<comment type="caution">
    <text evidence="1">The sequence shown here is derived from an EMBL/GenBank/DDBJ whole genome shotgun (WGS) entry which is preliminary data.</text>
</comment>
<evidence type="ECO:0000313" key="1">
    <source>
        <dbReference type="EMBL" id="MBI1684003.1"/>
    </source>
</evidence>
<evidence type="ECO:0000313" key="2">
    <source>
        <dbReference type="Proteomes" id="UP000639859"/>
    </source>
</evidence>
<keyword evidence="2" id="KW-1185">Reference proteome</keyword>
<accession>A0ABS0SWP0</accession>
<dbReference type="RefSeq" id="WP_198575914.1">
    <property type="nucleotide sequence ID" value="NZ_JADWOX010000005.1"/>
</dbReference>
<name>A0ABS0SWP0_9CAUL</name>